<organism evidence="3 4">
    <name type="scientific">Agaricicola taiwanensis</name>
    <dbReference type="NCBI Taxonomy" id="591372"/>
    <lineage>
        <taxon>Bacteria</taxon>
        <taxon>Pseudomonadati</taxon>
        <taxon>Pseudomonadota</taxon>
        <taxon>Alphaproteobacteria</taxon>
        <taxon>Rhodobacterales</taxon>
        <taxon>Paracoccaceae</taxon>
        <taxon>Agaricicola</taxon>
    </lineage>
</organism>
<evidence type="ECO:0000259" key="2">
    <source>
        <dbReference type="Pfam" id="PF07940"/>
    </source>
</evidence>
<proteinExistence type="predicted"/>
<dbReference type="Proteomes" id="UP000602745">
    <property type="component" value="Unassembled WGS sequence"/>
</dbReference>
<feature type="domain" description="Heparinase II/III-like C-terminal" evidence="2">
    <location>
        <begin position="309"/>
        <end position="558"/>
    </location>
</feature>
<evidence type="ECO:0000313" key="4">
    <source>
        <dbReference type="Proteomes" id="UP000602745"/>
    </source>
</evidence>
<keyword evidence="4" id="KW-1185">Reference proteome</keyword>
<dbReference type="GO" id="GO:0016829">
    <property type="term" value="F:lyase activity"/>
    <property type="evidence" value="ECO:0007669"/>
    <property type="project" value="InterPro"/>
</dbReference>
<name>A0A8J2VJR7_9RHOB</name>
<reference evidence="3" key="1">
    <citation type="journal article" date="2014" name="Int. J. Syst. Evol. Microbiol.">
        <title>Complete genome sequence of Corynebacterium casei LMG S-19264T (=DSM 44701T), isolated from a smear-ripened cheese.</title>
        <authorList>
            <consortium name="US DOE Joint Genome Institute (JGI-PGF)"/>
            <person name="Walter F."/>
            <person name="Albersmeier A."/>
            <person name="Kalinowski J."/>
            <person name="Ruckert C."/>
        </authorList>
    </citation>
    <scope>NUCLEOTIDE SEQUENCE</scope>
    <source>
        <strain evidence="3">CCM 7684</strain>
    </source>
</reference>
<dbReference type="Gene3D" id="2.70.98.70">
    <property type="match status" value="1"/>
</dbReference>
<dbReference type="RefSeq" id="WP_229729092.1">
    <property type="nucleotide sequence ID" value="NZ_BMCP01000001.1"/>
</dbReference>
<dbReference type="EMBL" id="BMCP01000001">
    <property type="protein sequence ID" value="GGE27711.1"/>
    <property type="molecule type" value="Genomic_DNA"/>
</dbReference>
<evidence type="ECO:0000256" key="1">
    <source>
        <dbReference type="ARBA" id="ARBA00004196"/>
    </source>
</evidence>
<sequence>MRIVLAEETRRVSVVASLAARALTRRMGWPRWLKMPKRRRAAERMVIAPPELRTGDPSVAADLYAGRYVLAGAVLLTNGGSVYELPPPSLEWHQALHGFGWLRHLRAANTPLSRAHARALIEEWISGPGRREKVARDPEVMARRLMAWLVQAPFLLDGAELRFSRKFLRALTSDARRLERARISPGAPRILSATALTLTGLCLPSEARMLRLGAQRLAIELSRQIKPDGGHVSRNPAVLLDLLLDLVPLRQTYGARNLEPPAALVAAIDRAMPMLRFFRMGDGAFAGFNGTGGGAADEMAAVLAYDDARGRPVMNATHSGYQRLEGGDAIMVADTGAPPVPPLSLDAHAGCLSFEFSVGPSRLVVNCGEAGHGRDKWRQVARATAAHSTATVNDTSSARFLTSRFLTRLFGAPVVSGPREVPVERHDAADGISLGARHDGYATLFNLAHRREWRLAADGRRLDGLDIFEPAKAGKPVAAGSTYAIRFHLHPGVRASRMREGRAVILGLADGSSWVFSAGSRTITLEDSVYLADPTGPRHTAQIVVSGSAVDEAEVRWSFVRAEGAQMNAERSGA</sequence>
<evidence type="ECO:0000313" key="3">
    <source>
        <dbReference type="EMBL" id="GGE27711.1"/>
    </source>
</evidence>
<comment type="caution">
    <text evidence="3">The sequence shown here is derived from an EMBL/GenBank/DDBJ whole genome shotgun (WGS) entry which is preliminary data.</text>
</comment>
<reference evidence="3" key="2">
    <citation type="submission" date="2020-09" db="EMBL/GenBank/DDBJ databases">
        <authorList>
            <person name="Sun Q."/>
            <person name="Sedlacek I."/>
        </authorList>
    </citation>
    <scope>NUCLEOTIDE SEQUENCE</scope>
    <source>
        <strain evidence="3">CCM 7684</strain>
    </source>
</reference>
<protein>
    <submittedName>
        <fullName evidence="3">Heparinase</fullName>
    </submittedName>
</protein>
<dbReference type="GO" id="GO:0030313">
    <property type="term" value="C:cell envelope"/>
    <property type="evidence" value="ECO:0007669"/>
    <property type="project" value="UniProtKB-SubCell"/>
</dbReference>
<gene>
    <name evidence="3" type="ORF">GCM10007276_01120</name>
</gene>
<dbReference type="InterPro" id="IPR012480">
    <property type="entry name" value="Hepar_II_III_C"/>
</dbReference>
<comment type="subcellular location">
    <subcellularLocation>
        <location evidence="1">Cell envelope</location>
    </subcellularLocation>
</comment>
<dbReference type="AlphaFoldDB" id="A0A8J2VJR7"/>
<dbReference type="InterPro" id="IPR008929">
    <property type="entry name" value="Chondroitin_lyas"/>
</dbReference>
<accession>A0A8J2VJR7</accession>
<dbReference type="Gene3D" id="1.50.10.100">
    <property type="entry name" value="Chondroitin AC/alginate lyase"/>
    <property type="match status" value="1"/>
</dbReference>
<dbReference type="Pfam" id="PF07940">
    <property type="entry name" value="Hepar_II_III_C"/>
    <property type="match status" value="1"/>
</dbReference>